<feature type="region of interest" description="Disordered" evidence="1">
    <location>
        <begin position="269"/>
        <end position="319"/>
    </location>
</feature>
<keyword evidence="4" id="KW-1185">Reference proteome</keyword>
<dbReference type="GO" id="GO:0035861">
    <property type="term" value="C:site of double-strand break"/>
    <property type="evidence" value="ECO:0007669"/>
    <property type="project" value="TreeGrafter"/>
</dbReference>
<dbReference type="GO" id="GO:0005634">
    <property type="term" value="C:nucleus"/>
    <property type="evidence" value="ECO:0007669"/>
    <property type="project" value="TreeGrafter"/>
</dbReference>
<organism evidence="3 4">
    <name type="scientific">Cladonia borealis</name>
    <dbReference type="NCBI Taxonomy" id="184061"/>
    <lineage>
        <taxon>Eukaryota</taxon>
        <taxon>Fungi</taxon>
        <taxon>Dikarya</taxon>
        <taxon>Ascomycota</taxon>
        <taxon>Pezizomycotina</taxon>
        <taxon>Lecanoromycetes</taxon>
        <taxon>OSLEUM clade</taxon>
        <taxon>Lecanoromycetidae</taxon>
        <taxon>Lecanorales</taxon>
        <taxon>Lecanorineae</taxon>
        <taxon>Cladoniaceae</taxon>
        <taxon>Cladonia</taxon>
    </lineage>
</organism>
<feature type="compositionally biased region" description="Pro residues" evidence="1">
    <location>
        <begin position="627"/>
        <end position="639"/>
    </location>
</feature>
<dbReference type="InterPro" id="IPR052800">
    <property type="entry name" value="DNA_Repair_Helicase_ZGRF1"/>
</dbReference>
<feature type="domain" description="5'-3' DNA helicase ZGRF1-like N-terminal" evidence="2">
    <location>
        <begin position="28"/>
        <end position="108"/>
    </location>
</feature>
<evidence type="ECO:0000313" key="4">
    <source>
        <dbReference type="Proteomes" id="UP001166286"/>
    </source>
</evidence>
<name>A0AA39V2D2_9LECA</name>
<evidence type="ECO:0000259" key="2">
    <source>
        <dbReference type="Pfam" id="PF10382"/>
    </source>
</evidence>
<dbReference type="Pfam" id="PF10382">
    <property type="entry name" value="ZGRF1-like_N"/>
    <property type="match status" value="1"/>
</dbReference>
<comment type="caution">
    <text evidence="3">The sequence shown here is derived from an EMBL/GenBank/DDBJ whole genome shotgun (WGS) entry which is preliminary data.</text>
</comment>
<dbReference type="GO" id="GO:0006302">
    <property type="term" value="P:double-strand break repair"/>
    <property type="evidence" value="ECO:0007669"/>
    <property type="project" value="TreeGrafter"/>
</dbReference>
<feature type="region of interest" description="Disordered" evidence="1">
    <location>
        <begin position="349"/>
        <end position="454"/>
    </location>
</feature>
<feature type="compositionally biased region" description="Basic and acidic residues" evidence="1">
    <location>
        <begin position="290"/>
        <end position="300"/>
    </location>
</feature>
<proteinExistence type="predicted"/>
<dbReference type="Proteomes" id="UP001166286">
    <property type="component" value="Unassembled WGS sequence"/>
</dbReference>
<feature type="compositionally biased region" description="Polar residues" evidence="1">
    <location>
        <begin position="556"/>
        <end position="571"/>
    </location>
</feature>
<accession>A0AA39V2D2</accession>
<dbReference type="PANTHER" id="PTHR28535">
    <property type="entry name" value="ZINC FINGER GRF-TYPE CONTAINING 1"/>
    <property type="match status" value="1"/>
</dbReference>
<gene>
    <name evidence="3" type="ORF">JMJ35_004329</name>
</gene>
<feature type="compositionally biased region" description="Polar residues" evidence="1">
    <location>
        <begin position="378"/>
        <end position="407"/>
    </location>
</feature>
<evidence type="ECO:0000313" key="3">
    <source>
        <dbReference type="EMBL" id="KAK0513343.1"/>
    </source>
</evidence>
<feature type="compositionally biased region" description="Basic and acidic residues" evidence="1">
    <location>
        <begin position="408"/>
        <end position="449"/>
    </location>
</feature>
<evidence type="ECO:0000256" key="1">
    <source>
        <dbReference type="SAM" id="MobiDB-lite"/>
    </source>
</evidence>
<dbReference type="PANTHER" id="PTHR28535:SF1">
    <property type="entry name" value="PROTEIN ZGRF1"/>
    <property type="match status" value="1"/>
</dbReference>
<feature type="region of interest" description="Disordered" evidence="1">
    <location>
        <begin position="533"/>
        <end position="691"/>
    </location>
</feature>
<sequence>MTSTAVASTAVRPTQNLIVPTTQNTAPVLDFKCLYSYDLRRKQKRWQDGLLRFHTFNKRIMVYDVPRNYIGDTHWRDDDIIGDGDEFELDRGVLIQVGEAAGSMEQDLTELLEKRHPISGQATSSPMGDPLTTTMASPAVPQTSFLRPKSLNTLLGTPKGPIGRASMPKKSPHEMRKGRNDIDCTVERPAKRPRLADSSAVVSTPVIPQIRRSSPNPNKPTPLGGEQERFGRKHVSRHGENDFSTSGITAPSSPKGQRLYTVTAPVSHDKMSARKPRGDKCVKSTRKQRERGQEETRERIGATLPGIDHAQPRPTINAATGSLQNSLTSWEQKSAESVEVISGVEAVPSSEPRITRTKLQMASRKPRRKLMYRDLLPQDSSAISRSVSSTKCTAQDGPVTNISSGSEQRSKEPLTEFHQKESDQLADRLNRRPSNEDARNAGHNNKDSSKSMSPSLFFAQEDSWNHWIECHRTTDDLADTRNIRHIADMSEEHFNLGRSSRALKTRPRSIPKASSTIHDTELTLLKMDEILFSRPQSKPPLTRKPKEPADPFSPTRGRSSSPIPSTPQTLHSSRPPQDDPPPKKSPSSSPAPKTPSSALPLKPSTRPLHPLPPSPPTNHITTSPSYPLNPLPKPPPLTTRPPKARSPLKKAISDPSNMRPPPPLASVINTETEKGKDATSEQNGNGSAWGKEAWDLFGCGRDGVECTYEEFKRKEGLL</sequence>
<feature type="compositionally biased region" description="Basic and acidic residues" evidence="1">
    <location>
        <begin position="171"/>
        <end position="190"/>
    </location>
</feature>
<dbReference type="EMBL" id="JAFEKC020000008">
    <property type="protein sequence ID" value="KAK0513343.1"/>
    <property type="molecule type" value="Genomic_DNA"/>
</dbReference>
<feature type="compositionally biased region" description="Low complexity" evidence="1">
    <location>
        <begin position="585"/>
        <end position="608"/>
    </location>
</feature>
<feature type="compositionally biased region" description="Polar residues" evidence="1">
    <location>
        <begin position="242"/>
        <end position="255"/>
    </location>
</feature>
<dbReference type="InterPro" id="IPR018838">
    <property type="entry name" value="ZGRF1-like_N"/>
</dbReference>
<reference evidence="3" key="1">
    <citation type="submission" date="2023-03" db="EMBL/GenBank/DDBJ databases">
        <title>Complete genome of Cladonia borealis.</title>
        <authorList>
            <person name="Park H."/>
        </authorList>
    </citation>
    <scope>NUCLEOTIDE SEQUENCE</scope>
    <source>
        <strain evidence="3">ANT050790</strain>
    </source>
</reference>
<feature type="compositionally biased region" description="Basic and acidic residues" evidence="1">
    <location>
        <begin position="269"/>
        <end position="282"/>
    </location>
</feature>
<protein>
    <recommendedName>
        <fullName evidence="2">5'-3' DNA helicase ZGRF1-like N-terminal domain-containing protein</fullName>
    </recommendedName>
</protein>
<feature type="region of interest" description="Disordered" evidence="1">
    <location>
        <begin position="151"/>
        <end position="257"/>
    </location>
</feature>
<dbReference type="AlphaFoldDB" id="A0AA39V2D2"/>